<dbReference type="Pfam" id="PF01909">
    <property type="entry name" value="NTP_transf_2"/>
    <property type="match status" value="1"/>
</dbReference>
<reference evidence="2 3" key="1">
    <citation type="submission" date="2019-07" db="EMBL/GenBank/DDBJ databases">
        <title>Insights of Desulfuromonas acetexigens electromicrobiology.</title>
        <authorList>
            <person name="Katuri K."/>
            <person name="Sapireddy V."/>
            <person name="Shaw D.R."/>
            <person name="Saikaly P."/>
        </authorList>
    </citation>
    <scope>NUCLEOTIDE SEQUENCE [LARGE SCALE GENOMIC DNA]</scope>
    <source>
        <strain evidence="2 3">2873</strain>
    </source>
</reference>
<dbReference type="CDD" id="cd05403">
    <property type="entry name" value="NT_KNTase_like"/>
    <property type="match status" value="1"/>
</dbReference>
<protein>
    <submittedName>
        <fullName evidence="2">Nucleotidyltransferase domain-containing protein</fullName>
    </submittedName>
</protein>
<sequence length="112" mass="12984">MKTADIEQLKREIVARLAPLNPEKIILFGSYAWGDPTPDSDIDLYVVTRDDFVPANWQEKNRLFIETSSVLDDLQEQTPIDLIVHTRPMHKRFVEIDSMFSRKILRDGVLLS</sequence>
<accession>A0A550JGY4</accession>
<dbReference type="RefSeq" id="WP_092057517.1">
    <property type="nucleotide sequence ID" value="NZ_FOJJ01000034.1"/>
</dbReference>
<dbReference type="Gene3D" id="3.30.460.10">
    <property type="entry name" value="Beta Polymerase, domain 2"/>
    <property type="match status" value="1"/>
</dbReference>
<evidence type="ECO:0000313" key="2">
    <source>
        <dbReference type="EMBL" id="TRO82470.1"/>
    </source>
</evidence>
<dbReference type="InterPro" id="IPR002934">
    <property type="entry name" value="Polymerase_NTP_transf_dom"/>
</dbReference>
<dbReference type="Proteomes" id="UP000317155">
    <property type="component" value="Unassembled WGS sequence"/>
</dbReference>
<comment type="caution">
    <text evidence="2">The sequence shown here is derived from an EMBL/GenBank/DDBJ whole genome shotgun (WGS) entry which is preliminary data.</text>
</comment>
<dbReference type="PANTHER" id="PTHR37030:SF1">
    <property type="entry name" value="NUCLEOTIDYLTRANSFERASE"/>
    <property type="match status" value="1"/>
</dbReference>
<name>A0A550JGY4_9BACT</name>
<evidence type="ECO:0000259" key="1">
    <source>
        <dbReference type="Pfam" id="PF01909"/>
    </source>
</evidence>
<dbReference type="AlphaFoldDB" id="A0A550JGY4"/>
<dbReference type="OrthoDB" id="5419730at2"/>
<organism evidence="2 3">
    <name type="scientific">Trichloromonas acetexigens</name>
    <dbReference type="NCBI Taxonomy" id="38815"/>
    <lineage>
        <taxon>Bacteria</taxon>
        <taxon>Pseudomonadati</taxon>
        <taxon>Thermodesulfobacteriota</taxon>
        <taxon>Desulfuromonadia</taxon>
        <taxon>Desulfuromonadales</taxon>
        <taxon>Trichloromonadaceae</taxon>
        <taxon>Trichloromonas</taxon>
    </lineage>
</organism>
<dbReference type="SUPFAM" id="SSF81301">
    <property type="entry name" value="Nucleotidyltransferase"/>
    <property type="match status" value="1"/>
</dbReference>
<proteinExistence type="predicted"/>
<keyword evidence="3" id="KW-1185">Reference proteome</keyword>
<feature type="domain" description="Polymerase nucleotidyl transferase" evidence="1">
    <location>
        <begin position="11"/>
        <end position="101"/>
    </location>
</feature>
<evidence type="ECO:0000313" key="3">
    <source>
        <dbReference type="Proteomes" id="UP000317155"/>
    </source>
</evidence>
<gene>
    <name evidence="2" type="ORF">FL622_07785</name>
</gene>
<dbReference type="EMBL" id="VJVV01000004">
    <property type="protein sequence ID" value="TRO82470.1"/>
    <property type="molecule type" value="Genomic_DNA"/>
</dbReference>
<dbReference type="GO" id="GO:0016779">
    <property type="term" value="F:nucleotidyltransferase activity"/>
    <property type="evidence" value="ECO:0007669"/>
    <property type="project" value="InterPro"/>
</dbReference>
<dbReference type="InterPro" id="IPR043519">
    <property type="entry name" value="NT_sf"/>
</dbReference>
<dbReference type="PANTHER" id="PTHR37030">
    <property type="entry name" value="NUCLEOTIDYLTRANSFERASE"/>
    <property type="match status" value="1"/>
</dbReference>
<keyword evidence="2" id="KW-0808">Transferase</keyword>